<proteinExistence type="predicted"/>
<dbReference type="InterPro" id="IPR011009">
    <property type="entry name" value="Kinase-like_dom_sf"/>
</dbReference>
<dbReference type="InterPro" id="IPR000403">
    <property type="entry name" value="PI3/4_kinase_cat_dom"/>
</dbReference>
<evidence type="ECO:0000256" key="1">
    <source>
        <dbReference type="ARBA" id="ARBA00012513"/>
    </source>
</evidence>
<dbReference type="Gene3D" id="3.30.1010.10">
    <property type="entry name" value="Phosphatidylinositol 3-kinase Catalytic Subunit, Chain A, domain 4"/>
    <property type="match status" value="1"/>
</dbReference>
<dbReference type="InterPro" id="IPR046804">
    <property type="entry name" value="DNA-PKcs_N"/>
</dbReference>
<dbReference type="EMBL" id="KZ155835">
    <property type="protein sequence ID" value="OUS42981.1"/>
    <property type="molecule type" value="Genomic_DNA"/>
</dbReference>
<evidence type="ECO:0000256" key="4">
    <source>
        <dbReference type="ARBA" id="ARBA00022777"/>
    </source>
</evidence>
<dbReference type="Pfam" id="PF02259">
    <property type="entry name" value="FAT"/>
    <property type="match status" value="1"/>
</dbReference>
<evidence type="ECO:0000259" key="6">
    <source>
        <dbReference type="PROSITE" id="PS50290"/>
    </source>
</evidence>
<sequence length="3936" mass="436950">MADVRALCARARADAASGDGGATSTSGTISVIRERCESCTIDGLLASGAIHAIFDAERGLTAYVRETEGRAGGGPSKARVKALETMYECAWRLGERDGIGEGRIRATWDVVSGTVRREGSNAVKAAGLRVMLALARWSARYLGAETLWAHGRALRRDFERTTKNSKTVRGLILRVIGAAHVGMKLQGLTLDVLGEKVAAEAPTAEWLLKASCRVLDAALDDEDTLKKEIILIASALDALTSALTAHGQENDRLNNACVVRIVTRAVAYRVAGQRHDMTRSALELISEHVRTLRHEFVKVAPEVFQILLNLRVSKTSDVARLAGEAYEKFVLAMSDAFDSDASPSREARTKLLEKIMESIIHILDDDSASHRDRTACIRALGKFAVPALELGVRGADMNAYLGRLERLSMYTTFRQGHNEFQGRFESIERQVSLLSAYSDLLRKREIMVDEALIVTVGDLVEWLWEHYAFEQSRRKPLIQNALWNLFVALSSKGCALQTLLTRIGAKLLGLTLRVSPPDPVDKALYRASPVPMWPRYVELWTTLLGRVDDTVSRYSELSDRDIQIATAAVYGSFVSELLNFCITLNLGIVTSTGLSTSLQQDDEVDAVAVAVSLGDEANASNPGDMQTFLQLVEFSQRVIDESPPDSLLPWVDHLSDELMRMANQNSSLSGFYKLIGAIVSAANRGGYFSNLKSAESERVLSLFQSFLRDVLQDTRRFSGELLAAVLRLLLSLPSVILPMADLISPLLRALELGLQYPGMPITGVALDTLERWIDGKHVTKVSQYLPQIAKRLCAYLDSAAKSDSLFSSNETEDEKRSIVIWGGGKKRKQLAGKTEEQEDVVLKRATLIRITKIIGAMGGAGHGLLEDMKPSKLDLPWDRNCKLPTPIGLVRSSTNLWLDSLLPRASHLALFSQDRPTKVHACEALYGFSVFLIGKSAHAPSHESGDFTRTESQYRPIFEKLFPIIFELAVDTEPVARQLFNSLSFQIVRWYAKNQARELDVTLCLFDAVLTGLSNSSKAGAVRDLCASLTAELLDWSLRYVRDDKTFEGSVNHRFILRALFGLIGHSSAEHRLGAVTAIRRCLKHIAKNQFLIDEYVLKMLDVTLKSMSRSDEHAAGSSMRGADVAMAVLIQEILHIIQANANRLLSSPGSKATESVELFLQRTLELTMSSDEFTRREAQKVFDVIAPISVSDTSEWFQARSHLVSSSIDALVPEMSAVEYSERATIQFIAVIQWSNWMIRMRHAGGEFFPATRTMHFRAAGLFIERTAQNVEISREKNAVQNQHLYVTREIFALLDTILKSALRGAEKDALLALILDQDNGYVNACKVMSAAIFFPQNLGNEQEASKKSITRAAIQLLKTISVDNGSSKAKRLYEDAVANLQQMVSIPKFNLSEVDLSSTQGCIAAQRLVDGYTGLASVSMLRRVLMREGNTSAKVLAEVALSRVCGLGHHANPPQRVVGQAIVKLCLHLNIAPNVLLDFLLDRRGPNSGKQLGEALYRNYRESFIRTCEFQFDDYATDLLITTSADVTSAGGRVATDIILGVVDRATSTLQCGGRMSLNGVGIRNAIEKNISHLRHLYEDHDSATAEMRNTCHQRFLTIIRKVMTLDANLRIDESIASNDTIVSGLMRCVRNDCIALSSHVDAITITCDVLQDHRVLRAQKDALEKSLGDSLKNMMVQERCDAFTFQRRFPSTINAFKQAFAMCRSFRLISALVPFYDKWLEPCVKGAVTSWNGALAQSIWLIVADVYADFRTQSLAASIILPTLLEAANAQEIVEFFMENHETIMKDVGGANGLLCTLRSLNVLLSVYQKCDKQQLIDGPRSKVPKLNALVSKSLMFELSGLGVAGKAQCGQENIALRVYHLAFLVFSCLLAKTQTHVKFYLKLFESTKSWNNLVDRTKRIELEAEAINEEPDSAEDISLKSPTRDVSFTLSSTLAAMYSTLKTESCVTSDVIDDEWGKETEIPAKGQPRDVLEAHPVSDGVFRILELVTKEGLTGGNSEELPPSIQLLEAISSLLYTPTILPAVKLFVVKALLRLNHELASDSDSDISMHSVCTSPSLLAANPDVMLSLLTATIELVKESGVDNVSTPLRETLDVALECKDLWNSKFDEAKPCLLDAIEIVLKCGHSKYVGVMKANLALLTRMFARLRDAVLSIGTPPAHCFQNAFHRANEILELVPKSKSQEEKRFVTQKKLFVMQLIATLIHEETKVIQVNDEFVFITNSRGEQIGDGIRSPLIQAVMSCLMSSTESTGGLLNSVASALLGKIMEIDGNHPRRWHDYLRKRCQSLYDAQAWDPFLDTLDRVTKRCPNFPHDTGLAPLVHSVIDKVYGEKKCLALMIVTRSEDEEVVRSTYERLLPFVTHLVRQKDEQLLEVLFAALTRGVKVATIESSHLKQWHSALIEADSAVDTESVVNVREAHTKMCIAVAEAFPELVNEASLRGPLLQALADPVSTTCRDSALAFWNTRLQYDSLFARLQDVLNLIPNKKVESLWLAAACRLMFAVQQMNLASGASLIDSDLSDCVFTLVKVDTLRRRGASQTMNPLFSSESTQLQKEGVDALKQSVLLAHSQQLDADPLFAATLSYKPVKRLPKSAYRAKDVSSTLHKTSFSAVIPKFQDAQDVQKTLGDVLLDIDGLKQDIKLTRSYRTGELPDVKISRNELILPFLVTAERDSVLACALLREFSSVAMEEFEFISKNQHGGDLHADHKGGDLRTDKKNVGGIARALKGFISKIEGGDASVVRFALSLCEFIPKATDIPISDIVRLARRGESLASGVVALESILISSEKDGSSETWEALATLCKSIGHDDNALLSFVNAFPNQSDTMVAIREEMTGNLQNSANIYKNLLHNVDDDQSPREREFWTHEYFRCAERLGDWDEIGEMLADVRSGNFEADIAVADCGIAGEASGGSRFSTAFRVAIRQPLVDWSAFFANIFANGESALRWHRSVGVELSLHELTNNRREQARNALEHVFEGFLEAWSATCASSIAIRRKILQALQPAVEISETLRAMEEINDILCLSSTGSNIDRANTIVSDLDSIWRSRWPSAVHDPSEAWERVVTFRSRMMSTIVGVIPEIETTSIEALRTGMWLCASDGLRQVGQVALSRKFLRQYIESVQRTEASESWKLYEALFNLKLATGTSNSIEKALEMCRNQLHEEKWQGDDHINCSLLEARMCEHLASAGGDDSITYGIAAIENFTAIAETSKNVEHAVDASLRLAHFCDAALKKLHGDYAQASISSNCAEALEVWLAENHSSLSQVFIRHTLKSLEMYGTQQSLPARHLLPRLLVLLRDHMSPQTAQEYSQTLLRVPSWLFLDWIPQLLSMVSDTQLHAVTSPLTRRLLSKYPAAVRPHFNLMKETINRDISERISFALASSLHDGFTRAIELLHFPANRLSFWRQQLYLRECQHDKYSCNDLIEVMLLDLAVVDDPLLGPINKRFVEIASPILNSVVKSALKEKMSVSETLKKVEVQVLDEWRKEFHGIENSARLRLSDFSSWFELMHSSSEQVLEVPGQYDNIIAPPDASKHVTVMGFAPDVQIFASKQRPKKIIMRGSDGQDYAFIAKGGEDLRQDERIQQLFRAMNGMLASFTESRGRRMEVRTFHVAPLTPRTGLIEFLSNTSPLLRLLSKPVTGMDIDPFKEHQRWIREHARGIGKRKRDIAQGEMTTTHEDYLAAINKASRKESETILSRLRSSSHSNNALRNILLECAGNAEAFLMMRQAFAASLSSSSICGYVAGVGDRHLDNILLDLSTGQLVHIDFGYAFGTATSALPIPELVPFRATPALLDVLAPMSARTWLETDMARTVKALQNGSTLLKGVMDIFLREPLIDWEREALVASRSSKSSHIQSRITHAWGKLELDNPAKLVLEQCASRHQDRSYWTNMCEALVGSNAEPTSKCATVEEQVRALIDLATNPELLAVAWSGWRPWL</sequence>
<evidence type="ECO:0000256" key="5">
    <source>
        <dbReference type="ARBA" id="ARBA00022840"/>
    </source>
</evidence>
<dbReference type="PROSITE" id="PS50290">
    <property type="entry name" value="PI3_4_KINASE_3"/>
    <property type="match status" value="1"/>
</dbReference>
<dbReference type="InterPro" id="IPR016024">
    <property type="entry name" value="ARM-type_fold"/>
</dbReference>
<dbReference type="Gene3D" id="1.10.1070.11">
    <property type="entry name" value="Phosphatidylinositol 3-/4-kinase, catalytic domain"/>
    <property type="match status" value="1"/>
</dbReference>
<keyword evidence="5" id="KW-0067">ATP-binding</keyword>
<keyword evidence="4 8" id="KW-0418">Kinase</keyword>
<dbReference type="EC" id="2.7.11.1" evidence="1"/>
<evidence type="ECO:0000313" key="8">
    <source>
        <dbReference type="EMBL" id="OUS42981.1"/>
    </source>
</evidence>
<dbReference type="SUPFAM" id="SSF48371">
    <property type="entry name" value="ARM repeat"/>
    <property type="match status" value="3"/>
</dbReference>
<dbReference type="InterPro" id="IPR046803">
    <property type="entry name" value="DNAPKcs_CC1-2"/>
</dbReference>
<feature type="domain" description="PI3K/PI4K catalytic" evidence="6">
    <location>
        <begin position="3539"/>
        <end position="3885"/>
    </location>
</feature>
<dbReference type="Pfam" id="PF00454">
    <property type="entry name" value="PI3_PI4_kinase"/>
    <property type="match status" value="1"/>
</dbReference>
<feature type="domain" description="FATC" evidence="7">
    <location>
        <begin position="3900"/>
        <end position="3936"/>
    </location>
</feature>
<dbReference type="GO" id="GO:0005524">
    <property type="term" value="F:ATP binding"/>
    <property type="evidence" value="ECO:0007669"/>
    <property type="project" value="UniProtKB-KW"/>
</dbReference>
<keyword evidence="3" id="KW-0547">Nucleotide-binding</keyword>
<dbReference type="Pfam" id="PF20502">
    <property type="entry name" value="DNAPKcs_CC1-2"/>
    <property type="match status" value="1"/>
</dbReference>
<dbReference type="PANTHER" id="PTHR11139">
    <property type="entry name" value="ATAXIA TELANGIECTASIA MUTATED ATM -RELATED"/>
    <property type="match status" value="1"/>
</dbReference>
<dbReference type="GO" id="GO:0004677">
    <property type="term" value="F:DNA-dependent protein kinase activity"/>
    <property type="evidence" value="ECO:0007669"/>
    <property type="project" value="InterPro"/>
</dbReference>
<dbReference type="Pfam" id="PF20500">
    <property type="entry name" value="DNA-PKcs_N"/>
    <property type="match status" value="1"/>
</dbReference>
<accession>A0A1Y5I0A4</accession>
<organism evidence="8">
    <name type="scientific">Ostreococcus tauri</name>
    <name type="common">Marine green alga</name>
    <dbReference type="NCBI Taxonomy" id="70448"/>
    <lineage>
        <taxon>Eukaryota</taxon>
        <taxon>Viridiplantae</taxon>
        <taxon>Chlorophyta</taxon>
        <taxon>Mamiellophyceae</taxon>
        <taxon>Mamiellales</taxon>
        <taxon>Bathycoccaceae</taxon>
        <taxon>Ostreococcus</taxon>
    </lineage>
</organism>
<name>A0A1Y5I0A4_OSTTA</name>
<evidence type="ECO:0000256" key="2">
    <source>
        <dbReference type="ARBA" id="ARBA00022679"/>
    </source>
</evidence>
<dbReference type="InterPro" id="IPR036940">
    <property type="entry name" value="PI3/4_kinase_cat_sf"/>
</dbReference>
<dbReference type="GO" id="GO:0000723">
    <property type="term" value="P:telomere maintenance"/>
    <property type="evidence" value="ECO:0007669"/>
    <property type="project" value="TreeGrafter"/>
</dbReference>
<dbReference type="CDD" id="cd05172">
    <property type="entry name" value="PIKKc_DNA-PK"/>
    <property type="match status" value="1"/>
</dbReference>
<dbReference type="SUPFAM" id="SSF56112">
    <property type="entry name" value="Protein kinase-like (PK-like)"/>
    <property type="match status" value="1"/>
</dbReference>
<dbReference type="PROSITE" id="PS00915">
    <property type="entry name" value="PI3_4_KINASE_1"/>
    <property type="match status" value="1"/>
</dbReference>
<dbReference type="InterPro" id="IPR018936">
    <property type="entry name" value="PI3/4_kinase_CS"/>
</dbReference>
<dbReference type="eggNOG" id="KOG0891">
    <property type="taxonomic scope" value="Eukaryota"/>
</dbReference>
<dbReference type="Proteomes" id="UP000195557">
    <property type="component" value="Unassembled WGS sequence"/>
</dbReference>
<dbReference type="InterPro" id="IPR003152">
    <property type="entry name" value="FATC_dom"/>
</dbReference>
<dbReference type="PANTHER" id="PTHR11139:SF68">
    <property type="entry name" value="DNA-DEPENDENT PROTEIN KINASE CATALYTIC SUBUNIT"/>
    <property type="match status" value="1"/>
</dbReference>
<dbReference type="GO" id="GO:0006302">
    <property type="term" value="P:double-strand break repair"/>
    <property type="evidence" value="ECO:0007669"/>
    <property type="project" value="TreeGrafter"/>
</dbReference>
<evidence type="ECO:0000259" key="7">
    <source>
        <dbReference type="PROSITE" id="PS51190"/>
    </source>
</evidence>
<dbReference type="Pfam" id="PF02260">
    <property type="entry name" value="FATC"/>
    <property type="match status" value="1"/>
</dbReference>
<dbReference type="PROSITE" id="PS51190">
    <property type="entry name" value="FATC"/>
    <property type="match status" value="1"/>
</dbReference>
<dbReference type="InterPro" id="IPR037706">
    <property type="entry name" value="DNA-PK_dom"/>
</dbReference>
<dbReference type="SMART" id="SM01343">
    <property type="entry name" value="FATC"/>
    <property type="match status" value="1"/>
</dbReference>
<evidence type="ECO:0000256" key="3">
    <source>
        <dbReference type="ARBA" id="ARBA00022741"/>
    </source>
</evidence>
<dbReference type="GO" id="GO:0005634">
    <property type="term" value="C:nucleus"/>
    <property type="evidence" value="ECO:0007669"/>
    <property type="project" value="TreeGrafter"/>
</dbReference>
<protein>
    <recommendedName>
        <fullName evidence="1">non-specific serine/threonine protein kinase</fullName>
        <ecNumber evidence="1">2.7.11.1</ecNumber>
    </recommendedName>
</protein>
<dbReference type="InterPro" id="IPR050517">
    <property type="entry name" value="DDR_Repair_Kinase"/>
</dbReference>
<dbReference type="SMART" id="SM00146">
    <property type="entry name" value="PI3Kc"/>
    <property type="match status" value="1"/>
</dbReference>
<reference evidence="8" key="1">
    <citation type="submission" date="2017-04" db="EMBL/GenBank/DDBJ databases">
        <title>Population genomics of picophytoplankton unveils novel chromosome hypervariability.</title>
        <authorList>
            <consortium name="DOE Joint Genome Institute"/>
            <person name="Blanc-Mathieu R."/>
            <person name="Krasovec M."/>
            <person name="Hebrard M."/>
            <person name="Yau S."/>
            <person name="Desgranges E."/>
            <person name="Martin J."/>
            <person name="Schackwitz W."/>
            <person name="Kuo A."/>
            <person name="Salin G."/>
            <person name="Donnadieu C."/>
            <person name="Desdevises Y."/>
            <person name="Sanchez-Ferandin S."/>
            <person name="Moreau H."/>
            <person name="Rivals E."/>
            <person name="Grigoriev I.V."/>
            <person name="Grimsley N."/>
            <person name="Eyre-Walker A."/>
            <person name="Piganeau G."/>
        </authorList>
    </citation>
    <scope>NUCLEOTIDE SEQUENCE [LARGE SCALE GENOMIC DNA]</scope>
    <source>
        <strain evidence="8">RCC 1115</strain>
    </source>
</reference>
<dbReference type="InterPro" id="IPR003151">
    <property type="entry name" value="PIK-rel_kinase_FAT"/>
</dbReference>
<keyword evidence="2" id="KW-0808">Transferase</keyword>
<gene>
    <name evidence="8" type="ORF">BE221DRAFT_81533</name>
</gene>